<comment type="similarity">
    <text evidence="2 13">Belongs to the class-I aminoacyl-tRNA synthetase family.</text>
</comment>
<dbReference type="EC" id="6.1.1.16" evidence="13"/>
<gene>
    <name evidence="13" type="primary">cysS</name>
    <name evidence="15" type="ORF">A2119_01330</name>
</gene>
<dbReference type="GO" id="GO:0005829">
    <property type="term" value="C:cytosol"/>
    <property type="evidence" value="ECO:0007669"/>
    <property type="project" value="TreeGrafter"/>
</dbReference>
<evidence type="ECO:0000256" key="1">
    <source>
        <dbReference type="ARBA" id="ARBA00004496"/>
    </source>
</evidence>
<evidence type="ECO:0000256" key="7">
    <source>
        <dbReference type="ARBA" id="ARBA00022741"/>
    </source>
</evidence>
<reference evidence="15 16" key="1">
    <citation type="journal article" date="2016" name="Nat. Commun.">
        <title>Thousands of microbial genomes shed light on interconnected biogeochemical processes in an aquifer system.</title>
        <authorList>
            <person name="Anantharaman K."/>
            <person name="Brown C.T."/>
            <person name="Hug L.A."/>
            <person name="Sharon I."/>
            <person name="Castelle C.J."/>
            <person name="Probst A.J."/>
            <person name="Thomas B.C."/>
            <person name="Singh A."/>
            <person name="Wilkins M.J."/>
            <person name="Karaoz U."/>
            <person name="Brodie E.L."/>
            <person name="Williams K.H."/>
            <person name="Hubbard S.S."/>
            <person name="Banfield J.F."/>
        </authorList>
    </citation>
    <scope>NUCLEOTIDE SEQUENCE [LARGE SCALE GENOMIC DNA]</scope>
</reference>
<dbReference type="PANTHER" id="PTHR10890:SF3">
    <property type="entry name" value="CYSTEINE--TRNA LIGASE, CYTOPLASMIC"/>
    <property type="match status" value="1"/>
</dbReference>
<dbReference type="GO" id="GO:0008270">
    <property type="term" value="F:zinc ion binding"/>
    <property type="evidence" value="ECO:0007669"/>
    <property type="project" value="UniProtKB-UniRule"/>
</dbReference>
<comment type="catalytic activity">
    <reaction evidence="12 13">
        <text>tRNA(Cys) + L-cysteine + ATP = L-cysteinyl-tRNA(Cys) + AMP + diphosphate</text>
        <dbReference type="Rhea" id="RHEA:17773"/>
        <dbReference type="Rhea" id="RHEA-COMP:9661"/>
        <dbReference type="Rhea" id="RHEA-COMP:9679"/>
        <dbReference type="ChEBI" id="CHEBI:30616"/>
        <dbReference type="ChEBI" id="CHEBI:33019"/>
        <dbReference type="ChEBI" id="CHEBI:35235"/>
        <dbReference type="ChEBI" id="CHEBI:78442"/>
        <dbReference type="ChEBI" id="CHEBI:78517"/>
        <dbReference type="ChEBI" id="CHEBI:456215"/>
        <dbReference type="EC" id="6.1.1.16"/>
    </reaction>
</comment>
<feature type="short sequence motif" description="'KMSKS' region" evidence="13">
    <location>
        <begin position="267"/>
        <end position="271"/>
    </location>
</feature>
<evidence type="ECO:0000256" key="8">
    <source>
        <dbReference type="ARBA" id="ARBA00022833"/>
    </source>
</evidence>
<keyword evidence="11 13" id="KW-0030">Aminoacyl-tRNA synthetase</keyword>
<keyword evidence="7 13" id="KW-0547">Nucleotide-binding</keyword>
<dbReference type="InterPro" id="IPR015803">
    <property type="entry name" value="Cys-tRNA-ligase"/>
</dbReference>
<feature type="binding site" evidence="13">
    <location>
        <position position="235"/>
    </location>
    <ligand>
        <name>Zn(2+)</name>
        <dbReference type="ChEBI" id="CHEBI:29105"/>
    </ligand>
</feature>
<proteinExistence type="inferred from homology"/>
<evidence type="ECO:0000259" key="14">
    <source>
        <dbReference type="Pfam" id="PF01406"/>
    </source>
</evidence>
<keyword evidence="9 13" id="KW-0067">ATP-binding</keyword>
<sequence length="464" mass="53521">MLRLQNTLTRKKENFKPIRKQEVRMYTCGPTVYDVAHIGNLRTYVFEDVLRRSLEFLGYKVTQVMNITDVEDKIINKAKEQKKRIGEVTKVYTKKFFEDIKSLNIEEVEVYPLATAHVKEIVELIQSLMKKGFAYQGDDGSIYFDISKFKKYGKLVGLGKIAIKDGARVSADEYSKDNVRDFVLWKTKKKGEPSWRSPFGGGRPGWHIECSAMSMRYLGKSFDIHTGGVDNIFPHHENEIAQSEAATGKKFVNYWLHGEHLLVGGERMAKSAKNFFTLDDVEKRGYMPLAFRYFVLGAHYRSKLNFTWTALESAQSGLWNLWRELGRLKFLSEHDKFKNNRELVGKLEALFKAAVEDDLNIPGSMAALRRVMSDPDISPSEKRRLIFKMDKVLGLDLAYADVLSKIPVHIKALVVGRELLRRNQQFVKADTLRHKVESLGYEVEDTSYGPFIWPNYNRKSHHKT</sequence>
<dbReference type="SUPFAM" id="SSF52374">
    <property type="entry name" value="Nucleotidylyl transferase"/>
    <property type="match status" value="1"/>
</dbReference>
<keyword evidence="4 13" id="KW-0963">Cytoplasm</keyword>
<dbReference type="SUPFAM" id="SSF47323">
    <property type="entry name" value="Anticodon-binding domain of a subclass of class I aminoacyl-tRNA synthetases"/>
    <property type="match status" value="1"/>
</dbReference>
<comment type="subcellular location">
    <subcellularLocation>
        <location evidence="1 13">Cytoplasm</location>
    </subcellularLocation>
</comment>
<dbReference type="InterPro" id="IPR009080">
    <property type="entry name" value="tRNAsynth_Ia_anticodon-bd"/>
</dbReference>
<comment type="cofactor">
    <cofactor evidence="13">
        <name>Zn(2+)</name>
        <dbReference type="ChEBI" id="CHEBI:29105"/>
    </cofactor>
    <text evidence="13">Binds 1 zinc ion per subunit.</text>
</comment>
<keyword evidence="8 13" id="KW-0862">Zinc</keyword>
<evidence type="ECO:0000256" key="9">
    <source>
        <dbReference type="ARBA" id="ARBA00022840"/>
    </source>
</evidence>
<dbReference type="Proteomes" id="UP000178179">
    <property type="component" value="Unassembled WGS sequence"/>
</dbReference>
<accession>A0A1G1YWD6</accession>
<evidence type="ECO:0000256" key="2">
    <source>
        <dbReference type="ARBA" id="ARBA00005594"/>
    </source>
</evidence>
<evidence type="ECO:0000256" key="6">
    <source>
        <dbReference type="ARBA" id="ARBA00022723"/>
    </source>
</evidence>
<dbReference type="HAMAP" id="MF_00041">
    <property type="entry name" value="Cys_tRNA_synth"/>
    <property type="match status" value="1"/>
</dbReference>
<dbReference type="CDD" id="cd00672">
    <property type="entry name" value="CysRS_core"/>
    <property type="match status" value="1"/>
</dbReference>
<evidence type="ECO:0000313" key="16">
    <source>
        <dbReference type="Proteomes" id="UP000178179"/>
    </source>
</evidence>
<feature type="binding site" evidence="13">
    <location>
        <position position="210"/>
    </location>
    <ligand>
        <name>Zn(2+)</name>
        <dbReference type="ChEBI" id="CHEBI:29105"/>
    </ligand>
</feature>
<evidence type="ECO:0000256" key="12">
    <source>
        <dbReference type="ARBA" id="ARBA00047398"/>
    </source>
</evidence>
<evidence type="ECO:0000256" key="4">
    <source>
        <dbReference type="ARBA" id="ARBA00022490"/>
    </source>
</evidence>
<evidence type="ECO:0000256" key="5">
    <source>
        <dbReference type="ARBA" id="ARBA00022598"/>
    </source>
</evidence>
<evidence type="ECO:0000256" key="3">
    <source>
        <dbReference type="ARBA" id="ARBA00011245"/>
    </source>
</evidence>
<feature type="short sequence motif" description="'HIGH' region" evidence="13">
    <location>
        <begin position="30"/>
        <end position="40"/>
    </location>
</feature>
<feature type="binding site" evidence="13">
    <location>
        <position position="270"/>
    </location>
    <ligand>
        <name>ATP</name>
        <dbReference type="ChEBI" id="CHEBI:30616"/>
    </ligand>
</feature>
<feature type="binding site" evidence="13">
    <location>
        <position position="28"/>
    </location>
    <ligand>
        <name>Zn(2+)</name>
        <dbReference type="ChEBI" id="CHEBI:29105"/>
    </ligand>
</feature>
<keyword evidence="10 13" id="KW-0648">Protein biosynthesis</keyword>
<evidence type="ECO:0000256" key="10">
    <source>
        <dbReference type="ARBA" id="ARBA00022917"/>
    </source>
</evidence>
<feature type="binding site" evidence="13">
    <location>
        <position position="239"/>
    </location>
    <ligand>
        <name>Zn(2+)</name>
        <dbReference type="ChEBI" id="CHEBI:29105"/>
    </ligand>
</feature>
<evidence type="ECO:0000256" key="11">
    <source>
        <dbReference type="ARBA" id="ARBA00023146"/>
    </source>
</evidence>
<dbReference type="InterPro" id="IPR032678">
    <property type="entry name" value="tRNA-synt_1_cat_dom"/>
</dbReference>
<dbReference type="PRINTS" id="PR00983">
    <property type="entry name" value="TRNASYNTHCYS"/>
</dbReference>
<dbReference type="GO" id="GO:0005524">
    <property type="term" value="F:ATP binding"/>
    <property type="evidence" value="ECO:0007669"/>
    <property type="project" value="UniProtKB-UniRule"/>
</dbReference>
<comment type="subunit">
    <text evidence="3 13">Monomer.</text>
</comment>
<dbReference type="PANTHER" id="PTHR10890">
    <property type="entry name" value="CYSTEINYL-TRNA SYNTHETASE"/>
    <property type="match status" value="1"/>
</dbReference>
<comment type="caution">
    <text evidence="15">The sequence shown here is derived from an EMBL/GenBank/DDBJ whole genome shotgun (WGS) entry which is preliminary data.</text>
</comment>
<dbReference type="Gene3D" id="1.20.120.1910">
    <property type="entry name" value="Cysteine-tRNA ligase, C-terminal anti-codon recognition domain"/>
    <property type="match status" value="1"/>
</dbReference>
<keyword evidence="6 13" id="KW-0479">Metal-binding</keyword>
<feature type="domain" description="tRNA synthetases class I catalytic" evidence="14">
    <location>
        <begin position="15"/>
        <end position="315"/>
    </location>
</feature>
<dbReference type="GO" id="GO:0006423">
    <property type="term" value="P:cysteinyl-tRNA aminoacylation"/>
    <property type="evidence" value="ECO:0007669"/>
    <property type="project" value="UniProtKB-UniRule"/>
</dbReference>
<dbReference type="Gene3D" id="3.40.50.620">
    <property type="entry name" value="HUPs"/>
    <property type="match status" value="1"/>
</dbReference>
<dbReference type="InterPro" id="IPR024909">
    <property type="entry name" value="Cys-tRNA/MSH_ligase"/>
</dbReference>
<dbReference type="GO" id="GO:0004817">
    <property type="term" value="F:cysteine-tRNA ligase activity"/>
    <property type="evidence" value="ECO:0007669"/>
    <property type="project" value="UniProtKB-UniRule"/>
</dbReference>
<dbReference type="FunFam" id="3.40.50.620:FF:000130">
    <property type="entry name" value="Cysteine--tRNA ligase"/>
    <property type="match status" value="1"/>
</dbReference>
<organism evidence="15 16">
    <name type="scientific">Candidatus Colwellbacteria bacterium GWA2_46_10</name>
    <dbReference type="NCBI Taxonomy" id="1797684"/>
    <lineage>
        <taxon>Bacteria</taxon>
        <taxon>Candidatus Colwelliibacteriota</taxon>
    </lineage>
</organism>
<evidence type="ECO:0000256" key="13">
    <source>
        <dbReference type="HAMAP-Rule" id="MF_00041"/>
    </source>
</evidence>
<dbReference type="EMBL" id="MHIS01000013">
    <property type="protein sequence ID" value="OGY56539.1"/>
    <property type="molecule type" value="Genomic_DNA"/>
</dbReference>
<evidence type="ECO:0000313" key="15">
    <source>
        <dbReference type="EMBL" id="OGY56539.1"/>
    </source>
</evidence>
<dbReference type="AlphaFoldDB" id="A0A1G1YWD6"/>
<protein>
    <recommendedName>
        <fullName evidence="13">Cysteine--tRNA ligase</fullName>
        <ecNumber evidence="13">6.1.1.16</ecNumber>
    </recommendedName>
    <alternativeName>
        <fullName evidence="13">Cysteinyl-tRNA synthetase</fullName>
        <shortName evidence="13">CysRS</shortName>
    </alternativeName>
</protein>
<dbReference type="Pfam" id="PF01406">
    <property type="entry name" value="tRNA-synt_1e"/>
    <property type="match status" value="1"/>
</dbReference>
<keyword evidence="5 13" id="KW-0436">Ligase</keyword>
<name>A0A1G1YWD6_9BACT</name>
<dbReference type="InterPro" id="IPR014729">
    <property type="entry name" value="Rossmann-like_a/b/a_fold"/>
</dbReference>
<dbReference type="NCBIfam" id="TIGR00435">
    <property type="entry name" value="cysS"/>
    <property type="match status" value="1"/>
</dbReference>